<sequence>MKTRMFRGQALSLLGFGCMRMPEVKPGQIDRKKAFEMLDAAYEAGVNYYDTAYPYHAGDSEAMLGEWLAAKPRDSFYVATKFPVWKATCREDFFTIFEEQRKKLGVETIDFYLLHALNEQREETLLQWDLFSAAQQFKQEGKIRFLGFSFHDEYPVFERLIDRADWDFCQLQLNYMDTDVQAGMRGYELAAKKGIPVMVMEPVKGGSLANPPEDVKKVFQTLHPDWSGASWALRWVASLENVAVILSGMSNLEQVKDNLQTFGKIAPLTQEEQDAVHRAAEIYRARVRVACTGCAYCMPCPAGVNIPEVFQIYNHAAIYDMPEQGRKSYSEMADEQKAVHCVKCGKCMKACPQNIAIPEKMTEITQWAKG</sequence>
<evidence type="ECO:0000313" key="6">
    <source>
        <dbReference type="Proteomes" id="UP000823918"/>
    </source>
</evidence>
<organism evidence="5 6">
    <name type="scientific">Candidatus Ruthenibacterium merdavium</name>
    <dbReference type="NCBI Taxonomy" id="2838752"/>
    <lineage>
        <taxon>Bacteria</taxon>
        <taxon>Bacillati</taxon>
        <taxon>Bacillota</taxon>
        <taxon>Clostridia</taxon>
        <taxon>Eubacteriales</taxon>
        <taxon>Oscillospiraceae</taxon>
        <taxon>Ruthenibacterium</taxon>
    </lineage>
</organism>
<feature type="domain" description="4Fe-4S ferredoxin-type" evidence="4">
    <location>
        <begin position="329"/>
        <end position="361"/>
    </location>
</feature>
<keyword evidence="3" id="KW-0411">Iron-sulfur</keyword>
<dbReference type="InterPro" id="IPR009051">
    <property type="entry name" value="Helical_ferredxn"/>
</dbReference>
<dbReference type="Pfam" id="PF13187">
    <property type="entry name" value="Fer4_9"/>
    <property type="match status" value="1"/>
</dbReference>
<protein>
    <submittedName>
        <fullName evidence="5">Aldo/keto reductase</fullName>
    </submittedName>
</protein>
<dbReference type="InterPro" id="IPR053135">
    <property type="entry name" value="AKR2_Oxidoreductase"/>
</dbReference>
<dbReference type="PROSITE" id="PS51257">
    <property type="entry name" value="PROKAR_LIPOPROTEIN"/>
    <property type="match status" value="1"/>
</dbReference>
<evidence type="ECO:0000256" key="3">
    <source>
        <dbReference type="ARBA" id="ARBA00023014"/>
    </source>
</evidence>
<dbReference type="Proteomes" id="UP000823918">
    <property type="component" value="Unassembled WGS sequence"/>
</dbReference>
<dbReference type="AlphaFoldDB" id="A0A9D2Q3N4"/>
<evidence type="ECO:0000256" key="1">
    <source>
        <dbReference type="ARBA" id="ARBA00022723"/>
    </source>
</evidence>
<name>A0A9D2Q3N4_9FIRM</name>
<comment type="caution">
    <text evidence="5">The sequence shown here is derived from an EMBL/GenBank/DDBJ whole genome shotgun (WGS) entry which is preliminary data.</text>
</comment>
<reference evidence="5" key="2">
    <citation type="submission" date="2021-04" db="EMBL/GenBank/DDBJ databases">
        <authorList>
            <person name="Gilroy R."/>
        </authorList>
    </citation>
    <scope>NUCLEOTIDE SEQUENCE</scope>
    <source>
        <strain evidence="5">5933</strain>
    </source>
</reference>
<dbReference type="PANTHER" id="PTHR43312">
    <property type="entry name" value="D-THREO-ALDOSE 1-DEHYDROGENASE"/>
    <property type="match status" value="1"/>
</dbReference>
<dbReference type="PROSITE" id="PS00198">
    <property type="entry name" value="4FE4S_FER_1"/>
    <property type="match status" value="1"/>
</dbReference>
<accession>A0A9D2Q3N4</accession>
<proteinExistence type="predicted"/>
<reference evidence="5" key="1">
    <citation type="journal article" date="2021" name="PeerJ">
        <title>Extensive microbial diversity within the chicken gut microbiome revealed by metagenomics and culture.</title>
        <authorList>
            <person name="Gilroy R."/>
            <person name="Ravi A."/>
            <person name="Getino M."/>
            <person name="Pursley I."/>
            <person name="Horton D.L."/>
            <person name="Alikhan N.F."/>
            <person name="Baker D."/>
            <person name="Gharbi K."/>
            <person name="Hall N."/>
            <person name="Watson M."/>
            <person name="Adriaenssens E.M."/>
            <person name="Foster-Nyarko E."/>
            <person name="Jarju S."/>
            <person name="Secka A."/>
            <person name="Antonio M."/>
            <person name="Oren A."/>
            <person name="Chaudhuri R.R."/>
            <person name="La Ragione R."/>
            <person name="Hildebrand F."/>
            <person name="Pallen M.J."/>
        </authorList>
    </citation>
    <scope>NUCLEOTIDE SEQUENCE</scope>
    <source>
        <strain evidence="5">5933</strain>
    </source>
</reference>
<dbReference type="SUPFAM" id="SSF51430">
    <property type="entry name" value="NAD(P)-linked oxidoreductase"/>
    <property type="match status" value="1"/>
</dbReference>
<keyword evidence="1" id="KW-0479">Metal-binding</keyword>
<keyword evidence="2" id="KW-0408">Iron</keyword>
<dbReference type="InterPro" id="IPR023210">
    <property type="entry name" value="NADP_OxRdtase_dom"/>
</dbReference>
<evidence type="ECO:0000313" key="5">
    <source>
        <dbReference type="EMBL" id="HJC72269.1"/>
    </source>
</evidence>
<dbReference type="EMBL" id="DWWA01000028">
    <property type="protein sequence ID" value="HJC72269.1"/>
    <property type="molecule type" value="Genomic_DNA"/>
</dbReference>
<dbReference type="GO" id="GO:0046872">
    <property type="term" value="F:metal ion binding"/>
    <property type="evidence" value="ECO:0007669"/>
    <property type="project" value="UniProtKB-KW"/>
</dbReference>
<dbReference type="InterPro" id="IPR017900">
    <property type="entry name" value="4Fe4S_Fe_S_CS"/>
</dbReference>
<dbReference type="GO" id="GO:0051536">
    <property type="term" value="F:iron-sulfur cluster binding"/>
    <property type="evidence" value="ECO:0007669"/>
    <property type="project" value="UniProtKB-KW"/>
</dbReference>
<gene>
    <name evidence="5" type="ORF">H9698_05700</name>
</gene>
<dbReference type="Pfam" id="PF00248">
    <property type="entry name" value="Aldo_ket_red"/>
    <property type="match status" value="1"/>
</dbReference>
<evidence type="ECO:0000259" key="4">
    <source>
        <dbReference type="PROSITE" id="PS51379"/>
    </source>
</evidence>
<dbReference type="Gene3D" id="1.10.1060.10">
    <property type="entry name" value="Alpha-helical ferredoxin"/>
    <property type="match status" value="1"/>
</dbReference>
<dbReference type="PROSITE" id="PS51379">
    <property type="entry name" value="4FE4S_FER_2"/>
    <property type="match status" value="1"/>
</dbReference>
<dbReference type="CDD" id="cd19096">
    <property type="entry name" value="AKR_Fe-S_oxidoreductase"/>
    <property type="match status" value="1"/>
</dbReference>
<dbReference type="SUPFAM" id="SSF46548">
    <property type="entry name" value="alpha-helical ferredoxin"/>
    <property type="match status" value="1"/>
</dbReference>
<dbReference type="InterPro" id="IPR036812">
    <property type="entry name" value="NAD(P)_OxRdtase_dom_sf"/>
</dbReference>
<dbReference type="InterPro" id="IPR017896">
    <property type="entry name" value="4Fe4S_Fe-S-bd"/>
</dbReference>
<dbReference type="PANTHER" id="PTHR43312:SF2">
    <property type="entry name" value="OXIDOREDUCTASE"/>
    <property type="match status" value="1"/>
</dbReference>
<evidence type="ECO:0000256" key="2">
    <source>
        <dbReference type="ARBA" id="ARBA00023004"/>
    </source>
</evidence>
<dbReference type="Gene3D" id="3.20.20.100">
    <property type="entry name" value="NADP-dependent oxidoreductase domain"/>
    <property type="match status" value="1"/>
</dbReference>